<evidence type="ECO:0000313" key="7">
    <source>
        <dbReference type="EMBL" id="CAJ0576383.1"/>
    </source>
</evidence>
<feature type="transmembrane region" description="Helical" evidence="5">
    <location>
        <begin position="369"/>
        <end position="392"/>
    </location>
</feature>
<feature type="non-terminal residue" evidence="7">
    <location>
        <position position="1"/>
    </location>
</feature>
<proteinExistence type="predicted"/>
<organism evidence="7 8">
    <name type="scientific">Mesorhabditis spiculigera</name>
    <dbReference type="NCBI Taxonomy" id="96644"/>
    <lineage>
        <taxon>Eukaryota</taxon>
        <taxon>Metazoa</taxon>
        <taxon>Ecdysozoa</taxon>
        <taxon>Nematoda</taxon>
        <taxon>Chromadorea</taxon>
        <taxon>Rhabditida</taxon>
        <taxon>Rhabditina</taxon>
        <taxon>Rhabditomorpha</taxon>
        <taxon>Rhabditoidea</taxon>
        <taxon>Rhabditidae</taxon>
        <taxon>Mesorhabditinae</taxon>
        <taxon>Mesorhabditis</taxon>
    </lineage>
</organism>
<keyword evidence="3 5" id="KW-1133">Transmembrane helix</keyword>
<keyword evidence="8" id="KW-1185">Reference proteome</keyword>
<comment type="subcellular location">
    <subcellularLocation>
        <location evidence="1">Membrane</location>
        <topology evidence="1">Multi-pass membrane protein</topology>
    </subcellularLocation>
</comment>
<dbReference type="Proteomes" id="UP001177023">
    <property type="component" value="Unassembled WGS sequence"/>
</dbReference>
<evidence type="ECO:0000313" key="8">
    <source>
        <dbReference type="Proteomes" id="UP001177023"/>
    </source>
</evidence>
<feature type="transmembrane region" description="Helical" evidence="5">
    <location>
        <begin position="404"/>
        <end position="421"/>
    </location>
</feature>
<dbReference type="SUPFAM" id="SSF52091">
    <property type="entry name" value="SpoIIaa-like"/>
    <property type="match status" value="1"/>
</dbReference>
<feature type="transmembrane region" description="Helical" evidence="5">
    <location>
        <begin position="149"/>
        <end position="167"/>
    </location>
</feature>
<feature type="transmembrane region" description="Helical" evidence="5">
    <location>
        <begin position="286"/>
        <end position="306"/>
    </location>
</feature>
<evidence type="ECO:0000259" key="6">
    <source>
        <dbReference type="PROSITE" id="PS50801"/>
    </source>
</evidence>
<dbReference type="Pfam" id="PF00916">
    <property type="entry name" value="Sulfate_transp"/>
    <property type="match status" value="1"/>
</dbReference>
<dbReference type="AlphaFoldDB" id="A0AA36CXV4"/>
<dbReference type="InterPro" id="IPR002645">
    <property type="entry name" value="STAS_dom"/>
</dbReference>
<evidence type="ECO:0000256" key="2">
    <source>
        <dbReference type="ARBA" id="ARBA00022692"/>
    </source>
</evidence>
<comment type="caution">
    <text evidence="7">The sequence shown here is derived from an EMBL/GenBank/DDBJ whole genome shotgun (WGS) entry which is preliminary data.</text>
</comment>
<dbReference type="InterPro" id="IPR018045">
    <property type="entry name" value="S04_transporter_CS"/>
</dbReference>
<dbReference type="InterPro" id="IPR011547">
    <property type="entry name" value="SLC26A/SulP_dom"/>
</dbReference>
<accession>A0AA36CXV4</accession>
<protein>
    <recommendedName>
        <fullName evidence="6">STAS domain-containing protein</fullName>
    </recommendedName>
</protein>
<feature type="transmembrane region" description="Helical" evidence="5">
    <location>
        <begin position="502"/>
        <end position="527"/>
    </location>
</feature>
<feature type="transmembrane region" description="Helical" evidence="5">
    <location>
        <begin position="85"/>
        <end position="106"/>
    </location>
</feature>
<evidence type="ECO:0000256" key="1">
    <source>
        <dbReference type="ARBA" id="ARBA00004141"/>
    </source>
</evidence>
<evidence type="ECO:0000256" key="5">
    <source>
        <dbReference type="SAM" id="Phobius"/>
    </source>
</evidence>
<dbReference type="Gene3D" id="3.30.750.24">
    <property type="entry name" value="STAS domain"/>
    <property type="match status" value="1"/>
</dbReference>
<dbReference type="NCBIfam" id="TIGR00815">
    <property type="entry name" value="sulP"/>
    <property type="match status" value="1"/>
</dbReference>
<dbReference type="PROSITE" id="PS50801">
    <property type="entry name" value="STAS"/>
    <property type="match status" value="1"/>
</dbReference>
<feature type="transmembrane region" description="Helical" evidence="5">
    <location>
        <begin position="441"/>
        <end position="458"/>
    </location>
</feature>
<reference evidence="7" key="1">
    <citation type="submission" date="2023-06" db="EMBL/GenBank/DDBJ databases">
        <authorList>
            <person name="Delattre M."/>
        </authorList>
    </citation>
    <scope>NUCLEOTIDE SEQUENCE</scope>
    <source>
        <strain evidence="7">AF72</strain>
    </source>
</reference>
<dbReference type="InterPro" id="IPR001902">
    <property type="entry name" value="SLC26A/SulP_fam"/>
</dbReference>
<feature type="transmembrane region" description="Helical" evidence="5">
    <location>
        <begin position="173"/>
        <end position="190"/>
    </location>
</feature>
<keyword evidence="2 5" id="KW-0812">Transmembrane</keyword>
<gene>
    <name evidence="7" type="ORF">MSPICULIGERA_LOCUS14677</name>
</gene>
<dbReference type="Pfam" id="PF01740">
    <property type="entry name" value="STAS"/>
    <property type="match status" value="1"/>
</dbReference>
<dbReference type="PANTHER" id="PTHR11814">
    <property type="entry name" value="SULFATE TRANSPORTER"/>
    <property type="match status" value="1"/>
</dbReference>
<dbReference type="GO" id="GO:0016020">
    <property type="term" value="C:membrane"/>
    <property type="evidence" value="ECO:0007669"/>
    <property type="project" value="UniProtKB-SubCell"/>
</dbReference>
<dbReference type="CDD" id="cd07042">
    <property type="entry name" value="STAS_SulP_like_sulfate_transporter"/>
    <property type="match status" value="1"/>
</dbReference>
<evidence type="ECO:0000256" key="3">
    <source>
        <dbReference type="ARBA" id="ARBA00022989"/>
    </source>
</evidence>
<dbReference type="InterPro" id="IPR036513">
    <property type="entry name" value="STAS_dom_sf"/>
</dbReference>
<dbReference type="PROSITE" id="PS01130">
    <property type="entry name" value="SLC26A"/>
    <property type="match status" value="1"/>
</dbReference>
<dbReference type="EMBL" id="CATQJA010002643">
    <property type="protein sequence ID" value="CAJ0576383.1"/>
    <property type="molecule type" value="Genomic_DNA"/>
</dbReference>
<sequence length="726" mass="81076">MVQKKFSRRLSELVSKATSIDFAKFENTNEDAESDDGSVGQKILEVQKVNRPPMNQEEFDERFAYAKPAGDSQLKRSAKKFFRRYTAPFNSFYAFRHFLVSTIPILGWLPNYSFREDLFYDIVGGITLGIMHIPQGIAYAGLAQLNPVYGLYTSLFPVLVYMCFGTSRQCSIGSFAVVALMTGSAVTQIVKDHPEFADHKEHITAMLCMEAGLIQFLIGFVGLGFITTYFSDEVVNGFTTGASIHVFSLQLKDMFGIHLEKTNGLAYLPQMYVELIKKIGLGQTNWVTFGVAMSTIVLLLIGRELINPTLKKRCKLPVPIPFELIMVILGTAVSALLHFHSKHAVKIVNVIPSDFPAPALPHFELMFDLISPAISIAVVNIAVHISLAKMFAKKFNYEVDTTQEFFALGLTGMLSGFFPVFPAACSMARTVVNANSGTRTLLASLVSSLVILLVILFAGPWLRTLPMCVLAAIIAVALKSMFEKFGQLPVLWKVSKIDCSIWVVACLATVFVDVTYGLIIGICYALFTTIIREQWPRWHVLANIGGDFDFRDAERYRDAFFFNGLCILRFDAPLLFTNVNRFKATVNKMVAAMDKQIMTLETHEEKPIRSLIIDCSGFTFIDLMGANILKEVYIDMEQRGVTMYIAAAKAPLREIFESSGFYKAVPKSSFYPTIFDAVAFARMNQKDLLMTVDHSRTSSYYYANHALKLDEEEPAAQAPLRSLTIA</sequence>
<evidence type="ECO:0000256" key="4">
    <source>
        <dbReference type="ARBA" id="ARBA00023136"/>
    </source>
</evidence>
<feature type="transmembrane region" description="Helical" evidence="5">
    <location>
        <begin position="465"/>
        <end position="482"/>
    </location>
</feature>
<feature type="domain" description="STAS" evidence="6">
    <location>
        <begin position="555"/>
        <end position="681"/>
    </location>
</feature>
<feature type="transmembrane region" description="Helical" evidence="5">
    <location>
        <begin position="211"/>
        <end position="230"/>
    </location>
</feature>
<name>A0AA36CXV4_9BILA</name>
<keyword evidence="4 5" id="KW-0472">Membrane</keyword>
<dbReference type="GO" id="GO:0008271">
    <property type="term" value="F:secondary active sulfate transmembrane transporter activity"/>
    <property type="evidence" value="ECO:0007669"/>
    <property type="project" value="InterPro"/>
</dbReference>
<feature type="transmembrane region" description="Helical" evidence="5">
    <location>
        <begin position="318"/>
        <end position="339"/>
    </location>
</feature>